<dbReference type="SUPFAM" id="SSF55021">
    <property type="entry name" value="ACT-like"/>
    <property type="match status" value="1"/>
</dbReference>
<organism evidence="9 10">
    <name type="scientific">Thermincola ferriacetica</name>
    <dbReference type="NCBI Taxonomy" id="281456"/>
    <lineage>
        <taxon>Bacteria</taxon>
        <taxon>Bacillati</taxon>
        <taxon>Bacillota</taxon>
        <taxon>Clostridia</taxon>
        <taxon>Eubacteriales</taxon>
        <taxon>Thermincolaceae</taxon>
        <taxon>Thermincola</taxon>
    </lineage>
</organism>
<feature type="transmembrane region" description="Helical" evidence="7">
    <location>
        <begin position="117"/>
        <end position="135"/>
    </location>
</feature>
<evidence type="ECO:0000256" key="4">
    <source>
        <dbReference type="ARBA" id="ARBA00022692"/>
    </source>
</evidence>
<proteinExistence type="inferred from homology"/>
<dbReference type="RefSeq" id="WP_083436703.1">
    <property type="nucleotide sequence ID" value="NZ_LGTE01000001.1"/>
</dbReference>
<evidence type="ECO:0000256" key="1">
    <source>
        <dbReference type="ARBA" id="ARBA00004651"/>
    </source>
</evidence>
<evidence type="ECO:0000313" key="9">
    <source>
        <dbReference type="EMBL" id="KNZ71244.1"/>
    </source>
</evidence>
<dbReference type="InterPro" id="IPR045865">
    <property type="entry name" value="ACT-like_dom_sf"/>
</dbReference>
<dbReference type="PANTHER" id="PTHR33778">
    <property type="entry name" value="PROTEIN MGTC"/>
    <property type="match status" value="1"/>
</dbReference>
<keyword evidence="10" id="KW-1185">Reference proteome</keyword>
<comment type="subcellular location">
    <subcellularLocation>
        <location evidence="1">Cell membrane</location>
        <topology evidence="1">Multi-pass membrane protein</topology>
    </subcellularLocation>
</comment>
<comment type="similarity">
    <text evidence="2">Belongs to the MgtC/SapB family.</text>
</comment>
<evidence type="ECO:0000256" key="6">
    <source>
        <dbReference type="ARBA" id="ARBA00023136"/>
    </source>
</evidence>
<evidence type="ECO:0000256" key="3">
    <source>
        <dbReference type="ARBA" id="ARBA00022475"/>
    </source>
</evidence>
<dbReference type="Pfam" id="PF02308">
    <property type="entry name" value="MgtC"/>
    <property type="match status" value="1"/>
</dbReference>
<dbReference type="InterPro" id="IPR003416">
    <property type="entry name" value="MgtC/SapB/SrpB/YhiD_fam"/>
</dbReference>
<evidence type="ECO:0000259" key="8">
    <source>
        <dbReference type="PROSITE" id="PS51671"/>
    </source>
</evidence>
<feature type="transmembrane region" description="Helical" evidence="7">
    <location>
        <begin position="68"/>
        <end position="86"/>
    </location>
</feature>
<dbReference type="GO" id="GO:0005886">
    <property type="term" value="C:plasma membrane"/>
    <property type="evidence" value="ECO:0007669"/>
    <property type="project" value="UniProtKB-SubCell"/>
</dbReference>
<dbReference type="PATRIC" id="fig|281456.6.peg.339"/>
<dbReference type="AlphaFoldDB" id="A0A0L6W827"/>
<keyword evidence="4 7" id="KW-0812">Transmembrane</keyword>
<keyword evidence="5 7" id="KW-1133">Transmembrane helix</keyword>
<dbReference type="PANTHER" id="PTHR33778:SF1">
    <property type="entry name" value="MAGNESIUM TRANSPORTER YHID-RELATED"/>
    <property type="match status" value="1"/>
</dbReference>
<name>A0A0L6W827_9FIRM</name>
<reference evidence="10" key="1">
    <citation type="submission" date="2015-07" db="EMBL/GenBank/DDBJ databases">
        <title>Complete Genome of Thermincola ferriacetica strain Z-0001T.</title>
        <authorList>
            <person name="Lusk B."/>
            <person name="Badalamenti J.P."/>
            <person name="Parameswaran P."/>
            <person name="Bond D.R."/>
            <person name="Torres C.I."/>
        </authorList>
    </citation>
    <scope>NUCLEOTIDE SEQUENCE [LARGE SCALE GENOMIC DNA]</scope>
    <source>
        <strain evidence="10">Z-0001</strain>
    </source>
</reference>
<evidence type="ECO:0000256" key="2">
    <source>
        <dbReference type="ARBA" id="ARBA00009298"/>
    </source>
</evidence>
<feature type="transmembrane region" description="Helical" evidence="7">
    <location>
        <begin position="37"/>
        <end position="56"/>
    </location>
</feature>
<dbReference type="Gene3D" id="3.30.70.260">
    <property type="match status" value="1"/>
</dbReference>
<keyword evidence="3" id="KW-1003">Cell membrane</keyword>
<dbReference type="InterPro" id="IPR049177">
    <property type="entry name" value="MgtC_SapB_SrpB_YhiD_N"/>
</dbReference>
<evidence type="ECO:0000256" key="7">
    <source>
        <dbReference type="SAM" id="Phobius"/>
    </source>
</evidence>
<comment type="caution">
    <text evidence="9">The sequence shown here is derived from an EMBL/GenBank/DDBJ whole genome shotgun (WGS) entry which is preliminary data.</text>
</comment>
<dbReference type="InterPro" id="IPR002912">
    <property type="entry name" value="ACT_dom"/>
</dbReference>
<dbReference type="PROSITE" id="PS51671">
    <property type="entry name" value="ACT"/>
    <property type="match status" value="1"/>
</dbReference>
<dbReference type="Pfam" id="PF01842">
    <property type="entry name" value="ACT"/>
    <property type="match status" value="1"/>
</dbReference>
<gene>
    <name evidence="9" type="ORF">Tfer_0323</name>
</gene>
<evidence type="ECO:0000256" key="5">
    <source>
        <dbReference type="ARBA" id="ARBA00022989"/>
    </source>
</evidence>
<accession>A0A0L6W827</accession>
<dbReference type="PRINTS" id="PR01837">
    <property type="entry name" value="MGTCSAPBPROT"/>
</dbReference>
<sequence length="223" mass="24095">MTFTEYDVVMRIVLSCVLGGLIGLERESLNKSAGFRTHILVCVGSALIMIVSQEIYFQYRHDTPMDPARIAAQVVSGIGFLGAGTIMREGATVKGLTTAATLWVVAGVGLAVGAGVYFGALVTTGVVFLALIYLGKVERLMAGVSHYQSLLLTIDNRPGQLGRIGCFLGDHGVNIHNIQLKQLKEGHQILMEVDVIMPHDLDMQELMHMLADVPGVHQVSHND</sequence>
<feature type="domain" description="ACT" evidence="8">
    <location>
        <begin position="149"/>
        <end position="223"/>
    </location>
</feature>
<dbReference type="EMBL" id="LGTE01000001">
    <property type="protein sequence ID" value="KNZ71244.1"/>
    <property type="molecule type" value="Genomic_DNA"/>
</dbReference>
<evidence type="ECO:0000313" key="10">
    <source>
        <dbReference type="Proteomes" id="UP000037175"/>
    </source>
</evidence>
<keyword evidence="6 7" id="KW-0472">Membrane</keyword>
<dbReference type="Proteomes" id="UP000037175">
    <property type="component" value="Unassembled WGS sequence"/>
</dbReference>
<protein>
    <submittedName>
        <fullName evidence="9">MgtC/SapB transporter</fullName>
    </submittedName>
</protein>